<keyword evidence="1" id="KW-0732">Signal</keyword>
<evidence type="ECO:0000313" key="3">
    <source>
        <dbReference type="Proteomes" id="UP000253319"/>
    </source>
</evidence>
<protein>
    <submittedName>
        <fullName evidence="2">DUF2490 domain-containing protein</fullName>
    </submittedName>
</protein>
<sequence>MKKQFVLALFLFSTLFIQAQTKNYGGWYMYFGTFNIKNSDFKVHFEVQDRYHNIANDLEQLLIRTGLQYNPVENVTFTGGYGFIQSEQVGEFDSPKIENRLYQEVLLAQKISKLPIRHRFRYEQRFTENIDFRTRFRYMFAVDVPITKQNDLTKLYAAFYNELFINGEINEASSSLFDRNRIYIGTGYKLQKNLALQLGVMNQLLENDAKPRIMLSLHHNFDI</sequence>
<dbReference type="EMBL" id="QLST01000010">
    <property type="protein sequence ID" value="RBA28066.1"/>
    <property type="molecule type" value="Genomic_DNA"/>
</dbReference>
<comment type="caution">
    <text evidence="2">The sequence shown here is derived from an EMBL/GenBank/DDBJ whole genome shotgun (WGS) entry which is preliminary data.</text>
</comment>
<dbReference type="OrthoDB" id="1118734at2"/>
<dbReference type="Pfam" id="PF10677">
    <property type="entry name" value="DUF2490"/>
    <property type="match status" value="1"/>
</dbReference>
<accession>A0A365P0M6</accession>
<feature type="signal peptide" evidence="1">
    <location>
        <begin position="1"/>
        <end position="19"/>
    </location>
</feature>
<keyword evidence="3" id="KW-1185">Reference proteome</keyword>
<evidence type="ECO:0000256" key="1">
    <source>
        <dbReference type="SAM" id="SignalP"/>
    </source>
</evidence>
<feature type="chain" id="PRO_5016743593" evidence="1">
    <location>
        <begin position="20"/>
        <end position="223"/>
    </location>
</feature>
<reference evidence="2 3" key="1">
    <citation type="submission" date="2018-06" db="EMBL/GenBank/DDBJ databases">
        <title>Flavobacterium tibetense sp. nov., isolated from a wetland YonghuCo on Tibetan Plateau.</title>
        <authorList>
            <person name="Xing P."/>
            <person name="Phurbu D."/>
            <person name="Lu H."/>
        </authorList>
    </citation>
    <scope>NUCLEOTIDE SEQUENCE [LARGE SCALE GENOMIC DNA]</scope>
    <source>
        <strain evidence="2 3">YH5</strain>
    </source>
</reference>
<organism evidence="2 3">
    <name type="scientific">Flavobacterium tibetense</name>
    <dbReference type="NCBI Taxonomy" id="2233533"/>
    <lineage>
        <taxon>Bacteria</taxon>
        <taxon>Pseudomonadati</taxon>
        <taxon>Bacteroidota</taxon>
        <taxon>Flavobacteriia</taxon>
        <taxon>Flavobacteriales</taxon>
        <taxon>Flavobacteriaceae</taxon>
        <taxon>Flavobacterium</taxon>
    </lineage>
</organism>
<dbReference type="InterPro" id="IPR019619">
    <property type="entry name" value="DUF2490"/>
</dbReference>
<dbReference type="SUPFAM" id="SSF56935">
    <property type="entry name" value="Porins"/>
    <property type="match status" value="1"/>
</dbReference>
<evidence type="ECO:0000313" key="2">
    <source>
        <dbReference type="EMBL" id="RBA28066.1"/>
    </source>
</evidence>
<gene>
    <name evidence="2" type="ORF">DPN68_09120</name>
</gene>
<proteinExistence type="predicted"/>
<dbReference type="RefSeq" id="WP_113989346.1">
    <property type="nucleotide sequence ID" value="NZ_QLST01000010.1"/>
</dbReference>
<dbReference type="Proteomes" id="UP000253319">
    <property type="component" value="Unassembled WGS sequence"/>
</dbReference>
<dbReference type="AlphaFoldDB" id="A0A365P0M6"/>
<name>A0A365P0M6_9FLAO</name>